<dbReference type="GeneID" id="95356875"/>
<dbReference type="GO" id="GO:0004497">
    <property type="term" value="F:monooxygenase activity"/>
    <property type="evidence" value="ECO:0007669"/>
    <property type="project" value="UniProtKB-ARBA"/>
</dbReference>
<evidence type="ECO:0000259" key="8">
    <source>
        <dbReference type="PROSITE" id="PS51296"/>
    </source>
</evidence>
<keyword evidence="4" id="KW-0411">Iron-sulfur</keyword>
<feature type="transmembrane region" description="Helical" evidence="7">
    <location>
        <begin position="94"/>
        <end position="114"/>
    </location>
</feature>
<evidence type="ECO:0000313" key="10">
    <source>
        <dbReference type="Proteomes" id="UP000617734"/>
    </source>
</evidence>
<keyword evidence="1" id="KW-0001">2Fe-2S</keyword>
<dbReference type="AlphaFoldDB" id="A0A919GDG0"/>
<dbReference type="PROSITE" id="PS51296">
    <property type="entry name" value="RIESKE"/>
    <property type="match status" value="1"/>
</dbReference>
<gene>
    <name evidence="9" type="ORF">GCM10018781_65900</name>
</gene>
<dbReference type="GO" id="GO:0016705">
    <property type="term" value="F:oxidoreductase activity, acting on paired donors, with incorporation or reduction of molecular oxygen"/>
    <property type="evidence" value="ECO:0007669"/>
    <property type="project" value="UniProtKB-ARBA"/>
</dbReference>
<dbReference type="SUPFAM" id="SSF50022">
    <property type="entry name" value="ISP domain"/>
    <property type="match status" value="1"/>
</dbReference>
<evidence type="ECO:0000313" key="9">
    <source>
        <dbReference type="EMBL" id="GHH81989.1"/>
    </source>
</evidence>
<feature type="domain" description="Rieske" evidence="8">
    <location>
        <begin position="199"/>
        <end position="296"/>
    </location>
</feature>
<dbReference type="PANTHER" id="PTHR21496:SF0">
    <property type="entry name" value="RIESKE DOMAIN-CONTAINING PROTEIN"/>
    <property type="match status" value="1"/>
</dbReference>
<evidence type="ECO:0000256" key="7">
    <source>
        <dbReference type="SAM" id="Phobius"/>
    </source>
</evidence>
<dbReference type="GO" id="GO:0046872">
    <property type="term" value="F:metal ion binding"/>
    <property type="evidence" value="ECO:0007669"/>
    <property type="project" value="UniProtKB-KW"/>
</dbReference>
<comment type="caution">
    <text evidence="9">The sequence shown here is derived from an EMBL/GenBank/DDBJ whole genome shotgun (WGS) entry which is preliminary data.</text>
</comment>
<dbReference type="Gene3D" id="2.102.10.10">
    <property type="entry name" value="Rieske [2Fe-2S] iron-sulphur domain"/>
    <property type="match status" value="1"/>
</dbReference>
<evidence type="ECO:0000256" key="1">
    <source>
        <dbReference type="ARBA" id="ARBA00022714"/>
    </source>
</evidence>
<sequence>MATLVSRITAAAGQGSIGTRVLKALDALGDAEELDVVAVPLQRAVQGLPLGRLRGVLHGRPLGHPLHPALVQLPVGAWLSAAVLDVVPGSERAAHVLVAVGVVGVAPAAWTGWVDWAEQHEQQMRTGLVHVASVATAVALYGASWAARSRGRHRLGRVLGFAGLTAVGGAAAVGGHLAHRQSAGANKAEPVPHLVEPGWHTLGHVGEFTVGAAARRTIGEVPVVVVREDEEVFHVLADRCSHASGPLSEGKVADGCVTCPWHGSVFRLSDGWNVDGPATAPQPVFVTRTDGDGNLEARLPGAG</sequence>
<dbReference type="InterPro" id="IPR017941">
    <property type="entry name" value="Rieske_2Fe-2S"/>
</dbReference>
<keyword evidence="7" id="KW-0812">Transmembrane</keyword>
<keyword evidence="3" id="KW-0408">Iron</keyword>
<keyword evidence="10" id="KW-1185">Reference proteome</keyword>
<dbReference type="Pfam" id="PF00355">
    <property type="entry name" value="Rieske"/>
    <property type="match status" value="1"/>
</dbReference>
<reference evidence="9" key="1">
    <citation type="journal article" date="2014" name="Int. J. Syst. Evol. Microbiol.">
        <title>Complete genome sequence of Corynebacterium casei LMG S-19264T (=DSM 44701T), isolated from a smear-ripened cheese.</title>
        <authorList>
            <consortium name="US DOE Joint Genome Institute (JGI-PGF)"/>
            <person name="Walter F."/>
            <person name="Albersmeier A."/>
            <person name="Kalinowski J."/>
            <person name="Ruckert C."/>
        </authorList>
    </citation>
    <scope>NUCLEOTIDE SEQUENCE</scope>
    <source>
        <strain evidence="9">JCM 4646</strain>
    </source>
</reference>
<feature type="transmembrane region" description="Helical" evidence="7">
    <location>
        <begin position="158"/>
        <end position="178"/>
    </location>
</feature>
<evidence type="ECO:0000256" key="4">
    <source>
        <dbReference type="ARBA" id="ARBA00023014"/>
    </source>
</evidence>
<dbReference type="PANTHER" id="PTHR21496">
    <property type="entry name" value="FERREDOXIN-RELATED"/>
    <property type="match status" value="1"/>
</dbReference>
<reference evidence="9" key="2">
    <citation type="submission" date="2020-09" db="EMBL/GenBank/DDBJ databases">
        <authorList>
            <person name="Sun Q."/>
            <person name="Ohkuma M."/>
        </authorList>
    </citation>
    <scope>NUCLEOTIDE SEQUENCE</scope>
    <source>
        <strain evidence="9">JCM 4646</strain>
    </source>
</reference>
<keyword evidence="7" id="KW-1133">Transmembrane helix</keyword>
<dbReference type="InterPro" id="IPR036922">
    <property type="entry name" value="Rieske_2Fe-2S_sf"/>
</dbReference>
<comment type="cofactor">
    <cofactor evidence="5">
        <name>[2Fe-2S] cluster</name>
        <dbReference type="ChEBI" id="CHEBI:190135"/>
    </cofactor>
</comment>
<protein>
    <recommendedName>
        <fullName evidence="8">Rieske domain-containing protein</fullName>
    </recommendedName>
</protein>
<organism evidence="9 10">
    <name type="scientific">Kitasatospora indigofera</name>
    <dbReference type="NCBI Taxonomy" id="67307"/>
    <lineage>
        <taxon>Bacteria</taxon>
        <taxon>Bacillati</taxon>
        <taxon>Actinomycetota</taxon>
        <taxon>Actinomycetes</taxon>
        <taxon>Kitasatosporales</taxon>
        <taxon>Streptomycetaceae</taxon>
        <taxon>Kitasatospora</taxon>
    </lineage>
</organism>
<evidence type="ECO:0000256" key="5">
    <source>
        <dbReference type="ARBA" id="ARBA00034078"/>
    </source>
</evidence>
<dbReference type="Proteomes" id="UP000617734">
    <property type="component" value="Unassembled WGS sequence"/>
</dbReference>
<feature type="transmembrane region" description="Helical" evidence="7">
    <location>
        <begin position="126"/>
        <end position="146"/>
    </location>
</feature>
<proteinExistence type="inferred from homology"/>
<dbReference type="InterPro" id="IPR019251">
    <property type="entry name" value="DUF2231_TM"/>
</dbReference>
<dbReference type="RefSeq" id="WP_190214583.1">
    <property type="nucleotide sequence ID" value="NZ_BNBO01000056.1"/>
</dbReference>
<evidence type="ECO:0000256" key="6">
    <source>
        <dbReference type="ARBA" id="ARBA00038001"/>
    </source>
</evidence>
<accession>A0A919GDG0</accession>
<dbReference type="GO" id="GO:0051537">
    <property type="term" value="F:2 iron, 2 sulfur cluster binding"/>
    <property type="evidence" value="ECO:0007669"/>
    <property type="project" value="UniProtKB-KW"/>
</dbReference>
<name>A0A919GDG0_9ACTN</name>
<comment type="similarity">
    <text evidence="6">Belongs to the bacterial ring-hydroxylating dioxygenase ferredoxin component family.</text>
</comment>
<keyword evidence="2" id="KW-0479">Metal-binding</keyword>
<evidence type="ECO:0000256" key="2">
    <source>
        <dbReference type="ARBA" id="ARBA00022723"/>
    </source>
</evidence>
<dbReference type="Pfam" id="PF09990">
    <property type="entry name" value="DUF2231"/>
    <property type="match status" value="1"/>
</dbReference>
<evidence type="ECO:0000256" key="3">
    <source>
        <dbReference type="ARBA" id="ARBA00023004"/>
    </source>
</evidence>
<dbReference type="EMBL" id="BNBO01000056">
    <property type="protein sequence ID" value="GHH81989.1"/>
    <property type="molecule type" value="Genomic_DNA"/>
</dbReference>
<keyword evidence="7" id="KW-0472">Membrane</keyword>
<dbReference type="CDD" id="cd03467">
    <property type="entry name" value="Rieske"/>
    <property type="match status" value="1"/>
</dbReference>